<name>A0ABT8PYM2_9ENTR</name>
<dbReference type="SUPFAM" id="SSF46785">
    <property type="entry name" value="Winged helix' DNA-binding domain"/>
    <property type="match status" value="2"/>
</dbReference>
<dbReference type="PANTHER" id="PTHR43537:SF51">
    <property type="entry name" value="HTH-TYPE TRANSCRIPTIONAL REGULATOR LGOR-RELATED"/>
    <property type="match status" value="1"/>
</dbReference>
<dbReference type="PANTHER" id="PTHR43537">
    <property type="entry name" value="TRANSCRIPTIONAL REGULATOR, GNTR FAMILY"/>
    <property type="match status" value="1"/>
</dbReference>
<dbReference type="InterPro" id="IPR036388">
    <property type="entry name" value="WH-like_DNA-bd_sf"/>
</dbReference>
<dbReference type="InterPro" id="IPR008920">
    <property type="entry name" value="TF_FadR/GntR_C"/>
</dbReference>
<dbReference type="InterPro" id="IPR036390">
    <property type="entry name" value="WH_DNA-bd_sf"/>
</dbReference>
<protein>
    <submittedName>
        <fullName evidence="5">GntR family transcriptional regulator</fullName>
    </submittedName>
</protein>
<dbReference type="SMART" id="SM00895">
    <property type="entry name" value="FCD"/>
    <property type="match status" value="1"/>
</dbReference>
<evidence type="ECO:0000256" key="2">
    <source>
        <dbReference type="ARBA" id="ARBA00023125"/>
    </source>
</evidence>
<organism evidence="5 6">
    <name type="scientific">Citrobacter enshiensis</name>
    <dbReference type="NCBI Taxonomy" id="2971264"/>
    <lineage>
        <taxon>Bacteria</taxon>
        <taxon>Pseudomonadati</taxon>
        <taxon>Pseudomonadota</taxon>
        <taxon>Gammaproteobacteria</taxon>
        <taxon>Enterobacterales</taxon>
        <taxon>Enterobacteriaceae</taxon>
        <taxon>Citrobacter</taxon>
    </lineage>
</organism>
<dbReference type="InterPro" id="IPR011711">
    <property type="entry name" value="GntR_C"/>
</dbReference>
<evidence type="ECO:0000256" key="3">
    <source>
        <dbReference type="ARBA" id="ARBA00023163"/>
    </source>
</evidence>
<dbReference type="EMBL" id="JAUJYW010000007">
    <property type="protein sequence ID" value="MDN8601113.1"/>
    <property type="molecule type" value="Genomic_DNA"/>
</dbReference>
<keyword evidence="6" id="KW-1185">Reference proteome</keyword>
<dbReference type="PRINTS" id="PR00035">
    <property type="entry name" value="HTHGNTR"/>
</dbReference>
<proteinExistence type="predicted"/>
<reference evidence="5 6" key="1">
    <citation type="submission" date="2023-07" db="EMBL/GenBank/DDBJ databases">
        <title>Citrobacter selenititolerans sp. nov., isolated from seleniferous soil.</title>
        <authorList>
            <person name="Zhang S."/>
            <person name="Li K."/>
            <person name="Peng J."/>
            <person name="Wang H."/>
            <person name="Sun J."/>
            <person name="Guo Y."/>
        </authorList>
    </citation>
    <scope>NUCLEOTIDE SEQUENCE [LARGE SCALE GENOMIC DNA]</scope>
    <source>
        <strain evidence="5 6">S2-9</strain>
    </source>
</reference>
<dbReference type="Pfam" id="PF07729">
    <property type="entry name" value="FCD"/>
    <property type="match status" value="1"/>
</dbReference>
<comment type="caution">
    <text evidence="5">The sequence shown here is derived from an EMBL/GenBank/DDBJ whole genome shotgun (WGS) entry which is preliminary data.</text>
</comment>
<feature type="domain" description="GntR C-terminal" evidence="4">
    <location>
        <begin position="159"/>
        <end position="287"/>
    </location>
</feature>
<dbReference type="InterPro" id="IPR000524">
    <property type="entry name" value="Tscrpt_reg_HTH_GntR"/>
</dbReference>
<keyword evidence="1" id="KW-0805">Transcription regulation</keyword>
<sequence>MSRSQNLRHNVINQMIDDMARGHIPSPLPSQSALAEMYNISRTTVRHMLSHLSECGVLTPVGSDYVIARKPNHDDGFACTTASLAEQNRIFEHAFFTMINQRQLRAGETFSELQLARAAGVSPVVVREYLLKFGRYNLIISERRGLWRMQQFDQRYAEQLFEIREMLETHALQHFLNLPVTDIRWQKARDLLDRHRALRDTISDNYRMFSVLDRDFHNLILSAAENVFFDQSLEIISVIFHFHYQWDESDLKQRNIVAVNEHMTILSALICRNDLSATAALRQHLQTARQTMIHSINTTSSHSVRF</sequence>
<accession>A0ABT8PYM2</accession>
<keyword evidence="3" id="KW-0804">Transcription</keyword>
<dbReference type="Gene3D" id="1.20.120.530">
    <property type="entry name" value="GntR ligand-binding domain-like"/>
    <property type="match status" value="1"/>
</dbReference>
<dbReference type="RefSeq" id="WP_301700599.1">
    <property type="nucleotide sequence ID" value="NZ_JAUJYW010000007.1"/>
</dbReference>
<evidence type="ECO:0000256" key="1">
    <source>
        <dbReference type="ARBA" id="ARBA00023015"/>
    </source>
</evidence>
<dbReference type="Proteomes" id="UP001174867">
    <property type="component" value="Unassembled WGS sequence"/>
</dbReference>
<keyword evidence="2" id="KW-0238">DNA-binding</keyword>
<dbReference type="Gene3D" id="1.10.10.10">
    <property type="entry name" value="Winged helix-like DNA-binding domain superfamily/Winged helix DNA-binding domain"/>
    <property type="match status" value="1"/>
</dbReference>
<evidence type="ECO:0000259" key="4">
    <source>
        <dbReference type="SMART" id="SM00895"/>
    </source>
</evidence>
<evidence type="ECO:0000313" key="5">
    <source>
        <dbReference type="EMBL" id="MDN8601113.1"/>
    </source>
</evidence>
<dbReference type="SUPFAM" id="SSF48008">
    <property type="entry name" value="GntR ligand-binding domain-like"/>
    <property type="match status" value="1"/>
</dbReference>
<gene>
    <name evidence="5" type="ORF">Q0A17_17100</name>
</gene>
<evidence type="ECO:0000313" key="6">
    <source>
        <dbReference type="Proteomes" id="UP001174867"/>
    </source>
</evidence>